<name>A0A2H0XY06_UNCSA</name>
<dbReference type="Gene3D" id="3.40.50.10810">
    <property type="entry name" value="Tandem AAA-ATPase domain"/>
    <property type="match status" value="1"/>
</dbReference>
<dbReference type="AlphaFoldDB" id="A0A2H0XY06"/>
<protein>
    <submittedName>
        <fullName evidence="7">Helicase SNF2</fullName>
    </submittedName>
</protein>
<evidence type="ECO:0000313" key="8">
    <source>
        <dbReference type="Proteomes" id="UP000231343"/>
    </source>
</evidence>
<evidence type="ECO:0000256" key="1">
    <source>
        <dbReference type="ARBA" id="ARBA00022741"/>
    </source>
</evidence>
<dbReference type="InterPro" id="IPR001650">
    <property type="entry name" value="Helicase_C-like"/>
</dbReference>
<dbReference type="InterPro" id="IPR027417">
    <property type="entry name" value="P-loop_NTPase"/>
</dbReference>
<dbReference type="InterPro" id="IPR038718">
    <property type="entry name" value="SNF2-like_sf"/>
</dbReference>
<accession>A0A2H0XY06</accession>
<reference evidence="7 8" key="1">
    <citation type="submission" date="2017-09" db="EMBL/GenBank/DDBJ databases">
        <title>Depth-based differentiation of microbial function through sediment-hosted aquifers and enrichment of novel symbionts in the deep terrestrial subsurface.</title>
        <authorList>
            <person name="Probst A.J."/>
            <person name="Ladd B."/>
            <person name="Jarett J.K."/>
            <person name="Geller-Mcgrath D.E."/>
            <person name="Sieber C.M."/>
            <person name="Emerson J.B."/>
            <person name="Anantharaman K."/>
            <person name="Thomas B.C."/>
            <person name="Malmstrom R."/>
            <person name="Stieglmeier M."/>
            <person name="Klingl A."/>
            <person name="Woyke T."/>
            <person name="Ryan C.M."/>
            <person name="Banfield J.F."/>
        </authorList>
    </citation>
    <scope>NUCLEOTIDE SEQUENCE [LARGE SCALE GENOMIC DNA]</scope>
    <source>
        <strain evidence="7">CG08_land_8_20_14_0_20_45_16</strain>
    </source>
</reference>
<dbReference type="PANTHER" id="PTHR10799">
    <property type="entry name" value="SNF2/RAD54 HELICASE FAMILY"/>
    <property type="match status" value="1"/>
</dbReference>
<dbReference type="InterPro" id="IPR057342">
    <property type="entry name" value="DEXDc_RapA"/>
</dbReference>
<keyword evidence="4" id="KW-0067">ATP-binding</keyword>
<dbReference type="Pfam" id="PF00271">
    <property type="entry name" value="Helicase_C"/>
    <property type="match status" value="1"/>
</dbReference>
<dbReference type="GO" id="GO:0016787">
    <property type="term" value="F:hydrolase activity"/>
    <property type="evidence" value="ECO:0007669"/>
    <property type="project" value="UniProtKB-KW"/>
</dbReference>
<dbReference type="Gene3D" id="3.40.50.300">
    <property type="entry name" value="P-loop containing nucleotide triphosphate hydrolases"/>
    <property type="match status" value="1"/>
</dbReference>
<dbReference type="Pfam" id="PF00176">
    <property type="entry name" value="SNF2-rel_dom"/>
    <property type="match status" value="1"/>
</dbReference>
<dbReference type="Proteomes" id="UP000231343">
    <property type="component" value="Unassembled WGS sequence"/>
</dbReference>
<dbReference type="GO" id="GO:0005524">
    <property type="term" value="F:ATP binding"/>
    <property type="evidence" value="ECO:0007669"/>
    <property type="project" value="UniProtKB-KW"/>
</dbReference>
<feature type="domain" description="Helicase ATP-binding" evidence="5">
    <location>
        <begin position="74"/>
        <end position="232"/>
    </location>
</feature>
<dbReference type="CDD" id="cd18011">
    <property type="entry name" value="DEXDc_RapA"/>
    <property type="match status" value="1"/>
</dbReference>
<dbReference type="InterPro" id="IPR000330">
    <property type="entry name" value="SNF2_N"/>
</dbReference>
<dbReference type="SMART" id="SM00490">
    <property type="entry name" value="HELICc"/>
    <property type="match status" value="1"/>
</dbReference>
<gene>
    <name evidence="7" type="ORF">COT42_06250</name>
</gene>
<sequence length="572" mass="65703">MVFLTAPNEIETSFVVEDTNLISMIEQNKIGDKKTLNLILTRHNLNLLRDYDQLLCLRQIKIEKYWHQIETVRKVLKNFHGRVLLCDEVGLGKTIESGMLILEYLLRGLARRVLILTPPALLFQWQDELAIKFGLDFVTNEQNCFKLAKLDHFPLLICSINYAKSKNNFAKFISQEYDLIVVDEAHHLKNPQTLNWKLINSLKKKFIFLLTATPVQNNLLELFNLLTLLKPGVLKTAKSFKAQYMSKDDPKQPQHPEKLRELLREVMIRNTRSLVDIKLPKRFAQTFIVEGSAPEMELHRELNAFLKNQQLDRLTLSLCLQEASSSPAALASSLKKLEARLSPVPVALLAIQEKLSSLKTTGKDVKLLELLRKSRDKKVVFVHFTKTLEHLKEICQKNSLNFVEFQGGMSAVEKEQAIDTFRDKAEILLSSESGGEGRNLQFCNTIINYDLPWNPMRIEQRIGRIHRIGQTRDVFVFNLCLRGSLEDHLLQVLEHKINMFELVIGEIGSILGNLKEEVDFSDIILNLWLAASAPEELETRFALLGEELVAARELYQETKALDQKLFGEDYET</sequence>
<dbReference type="PROSITE" id="PS51192">
    <property type="entry name" value="HELICASE_ATP_BIND_1"/>
    <property type="match status" value="1"/>
</dbReference>
<evidence type="ECO:0000313" key="7">
    <source>
        <dbReference type="EMBL" id="PIS29028.1"/>
    </source>
</evidence>
<comment type="caution">
    <text evidence="7">The sequence shown here is derived from an EMBL/GenBank/DDBJ whole genome shotgun (WGS) entry which is preliminary data.</text>
</comment>
<evidence type="ECO:0000256" key="3">
    <source>
        <dbReference type="ARBA" id="ARBA00022806"/>
    </source>
</evidence>
<evidence type="ECO:0000259" key="6">
    <source>
        <dbReference type="PROSITE" id="PS51194"/>
    </source>
</evidence>
<keyword evidence="3 7" id="KW-0347">Helicase</keyword>
<dbReference type="EMBL" id="PEYM01000104">
    <property type="protein sequence ID" value="PIS29028.1"/>
    <property type="molecule type" value="Genomic_DNA"/>
</dbReference>
<evidence type="ECO:0000259" key="5">
    <source>
        <dbReference type="PROSITE" id="PS51192"/>
    </source>
</evidence>
<dbReference type="SUPFAM" id="SSF52540">
    <property type="entry name" value="P-loop containing nucleoside triphosphate hydrolases"/>
    <property type="match status" value="2"/>
</dbReference>
<keyword evidence="1" id="KW-0547">Nucleotide-binding</keyword>
<organism evidence="7 8">
    <name type="scientific">Candidatus Saganbacteria bacterium CG08_land_8_20_14_0_20_45_16</name>
    <dbReference type="NCBI Taxonomy" id="2014293"/>
    <lineage>
        <taxon>Bacteria</taxon>
        <taxon>Bacillati</taxon>
        <taxon>Saganbacteria</taxon>
    </lineage>
</organism>
<dbReference type="SMART" id="SM00487">
    <property type="entry name" value="DEXDc"/>
    <property type="match status" value="1"/>
</dbReference>
<proteinExistence type="predicted"/>
<evidence type="ECO:0000256" key="4">
    <source>
        <dbReference type="ARBA" id="ARBA00022840"/>
    </source>
</evidence>
<keyword evidence="2" id="KW-0378">Hydrolase</keyword>
<dbReference type="InterPro" id="IPR014001">
    <property type="entry name" value="Helicase_ATP-bd"/>
</dbReference>
<dbReference type="GO" id="GO:0004386">
    <property type="term" value="F:helicase activity"/>
    <property type="evidence" value="ECO:0007669"/>
    <property type="project" value="UniProtKB-KW"/>
</dbReference>
<dbReference type="CDD" id="cd18793">
    <property type="entry name" value="SF2_C_SNF"/>
    <property type="match status" value="1"/>
</dbReference>
<dbReference type="InterPro" id="IPR049730">
    <property type="entry name" value="SNF2/RAD54-like_C"/>
</dbReference>
<feature type="domain" description="Helicase C-terminal" evidence="6">
    <location>
        <begin position="366"/>
        <end position="508"/>
    </location>
</feature>
<evidence type="ECO:0000256" key="2">
    <source>
        <dbReference type="ARBA" id="ARBA00022801"/>
    </source>
</evidence>
<dbReference type="PROSITE" id="PS51194">
    <property type="entry name" value="HELICASE_CTER"/>
    <property type="match status" value="1"/>
</dbReference>